<organism evidence="2 3">
    <name type="scientific">Brooklawnia propionicigenes</name>
    <dbReference type="NCBI Taxonomy" id="3041175"/>
    <lineage>
        <taxon>Bacteria</taxon>
        <taxon>Bacillati</taxon>
        <taxon>Actinomycetota</taxon>
        <taxon>Actinomycetes</taxon>
        <taxon>Propionibacteriales</taxon>
        <taxon>Propionibacteriaceae</taxon>
        <taxon>Brooklawnia</taxon>
    </lineage>
</organism>
<feature type="region of interest" description="Disordered" evidence="1">
    <location>
        <begin position="178"/>
        <end position="201"/>
    </location>
</feature>
<evidence type="ECO:0000256" key="1">
    <source>
        <dbReference type="SAM" id="MobiDB-lite"/>
    </source>
</evidence>
<evidence type="ECO:0000313" key="3">
    <source>
        <dbReference type="Proteomes" id="UP001431656"/>
    </source>
</evidence>
<reference evidence="2" key="1">
    <citation type="journal article" date="2024" name="Int. J. Syst. Evol. Microbiol.">
        <title>Brooklawnia propionicigenes sp. nov., a facultatively anaerobic, propionate-producing bacterium isolated from a methanogenic reactor treating waste from cattle farms.</title>
        <authorList>
            <person name="Akita Y."/>
            <person name="Ueki A."/>
            <person name="Tonouchi A."/>
            <person name="Sugawara Y."/>
            <person name="Honma S."/>
            <person name="Kaku N."/>
            <person name="Ueki K."/>
        </authorList>
    </citation>
    <scope>NUCLEOTIDE SEQUENCE</scope>
    <source>
        <strain evidence="2">SH051</strain>
    </source>
</reference>
<proteinExistence type="predicted"/>
<keyword evidence="3" id="KW-1185">Reference proteome</keyword>
<dbReference type="Proteomes" id="UP001431656">
    <property type="component" value="Chromosome"/>
</dbReference>
<dbReference type="EMBL" id="AP028056">
    <property type="protein sequence ID" value="BEH02594.1"/>
    <property type="molecule type" value="Genomic_DNA"/>
</dbReference>
<name>A0AAN0MHF4_9ACTN</name>
<sequence>MQIVETKHGQRVIVEHLGSAHTDAELAALMRAGHDKLHAGQPALELGIDPHGAPVGAVAVVAGTRSKLLMDAIRASWGRLGFTVIDDEAFFQLVAARLVEPTSKRDSIRVINQLGMHAFHENTYYAALRRCMAGDYREQIAKACFTHVRTDAGESPPRDTLLCRLGLRSAGVDRRIHRDRPASSTKLENEPCGPSSPGGKGWLERLQF</sequence>
<gene>
    <name evidence="2" type="ORF">brsh051_18750</name>
</gene>
<protein>
    <submittedName>
        <fullName evidence="2">Uncharacterized protein</fullName>
    </submittedName>
</protein>
<evidence type="ECO:0000313" key="2">
    <source>
        <dbReference type="EMBL" id="BEH02594.1"/>
    </source>
</evidence>
<accession>A0AAN0MHF4</accession>
<dbReference type="KEGG" id="broo:brsh051_18750"/>
<dbReference type="AlphaFoldDB" id="A0AAN0MHF4"/>